<comment type="caution">
    <text evidence="1">The sequence shown here is derived from an EMBL/GenBank/DDBJ whole genome shotgun (WGS) entry which is preliminary data.</text>
</comment>
<proteinExistence type="predicted"/>
<organism evidence="1 2">
    <name type="scientific">Bartonella bovis 91-4</name>
    <dbReference type="NCBI Taxonomy" id="1094491"/>
    <lineage>
        <taxon>Bacteria</taxon>
        <taxon>Pseudomonadati</taxon>
        <taxon>Pseudomonadota</taxon>
        <taxon>Alphaproteobacteria</taxon>
        <taxon>Hyphomicrobiales</taxon>
        <taxon>Bartonellaceae</taxon>
        <taxon>Bartonella</taxon>
    </lineage>
</organism>
<dbReference type="Proteomes" id="UP000014038">
    <property type="component" value="Chromosome"/>
</dbReference>
<gene>
    <name evidence="1" type="primary">flaA3</name>
    <name evidence="1" type="ORF">BBbe_10740</name>
</gene>
<reference evidence="1 2" key="1">
    <citation type="journal article" date="2013" name="PLoS Genet.">
        <title>A gene transfer agent and a dynamic repertoire of secretion systems hold the keys to the explosive radiation of the emerging pathogen Bartonella.</title>
        <authorList>
            <person name="Guy L."/>
            <person name="Nystedt B."/>
            <person name="Toft C."/>
            <person name="Zaremba-Niedzwiedzka K."/>
            <person name="Berglund E.C."/>
            <person name="Granberg F."/>
            <person name="Naslund K."/>
            <person name="Eriksson A.S."/>
            <person name="Andersson S.G."/>
        </authorList>
    </citation>
    <scope>NUCLEOTIDE SEQUENCE [LARGE SCALE GENOMIC DNA]</scope>
    <source>
        <strain evidence="1 2">91-4</strain>
    </source>
</reference>
<name>N6UC12_9HYPH</name>
<dbReference type="AlphaFoldDB" id="N6UC12"/>
<dbReference type="STRING" id="1094491.BBbe_10740"/>
<evidence type="ECO:0000313" key="1">
    <source>
        <dbReference type="EMBL" id="ENN90164.1"/>
    </source>
</evidence>
<dbReference type="PATRIC" id="fig|1094491.5.peg.1171"/>
<keyword evidence="1" id="KW-0966">Cell projection</keyword>
<evidence type="ECO:0000313" key="2">
    <source>
        <dbReference type="Proteomes" id="UP000014038"/>
    </source>
</evidence>
<keyword evidence="2" id="KW-1185">Reference proteome</keyword>
<accession>N6UC12</accession>
<dbReference type="HOGENOM" id="CLU_011142_1_0_5"/>
<dbReference type="Gene3D" id="1.20.1330.10">
    <property type="entry name" value="f41 fragment of flagellin, N-terminal domain"/>
    <property type="match status" value="1"/>
</dbReference>
<keyword evidence="1" id="KW-0282">Flagellum</keyword>
<dbReference type="OrthoDB" id="7926586at2"/>
<protein>
    <submittedName>
        <fullName evidence="1">Flagellin A</fullName>
    </submittedName>
</protein>
<keyword evidence="1" id="KW-0969">Cilium</keyword>
<sequence>MAVNLFTNQSAIVALQTSQQTPQSIDNYLDRAFNQHKIDLKLRNTSDHTAYESISSMMKYGSATIASVVDAIKQSKEQVEVAKAVVDLTKDSLNTIEKLVISAYTNSSEDLSKIQDRIAEHVKDLSYAIEEAFVSARSIIANGGMKAKVPSFYRREGLTVYVDSIETGGPELNFGIFNIDGTIDMSKGILKNIFNTDTTTNFDAAKVAFDTAQKTFQKLKDAFIQTKNHYTADSSWANKITYNDAQKAVGDNAKNSEILNKAKAEFKIVADGISLVDFVKMKDVDQLSPEIRDILLKSLQNNIQDSIASTLIAKAKINSTIDLIGIQPELVKTLARNIDSNIKALIDINMNAQSARLLALQIQKQLSAQTLPIANQNTSPALILSQK</sequence>
<dbReference type="SUPFAM" id="SSF64518">
    <property type="entry name" value="Phase 1 flagellin"/>
    <property type="match status" value="1"/>
</dbReference>
<dbReference type="EMBL" id="AGWA01000019">
    <property type="protein sequence ID" value="ENN90164.1"/>
    <property type="molecule type" value="Genomic_DNA"/>
</dbReference>
<dbReference type="eggNOG" id="COG1344">
    <property type="taxonomic scope" value="Bacteria"/>
</dbReference>
<dbReference type="RefSeq" id="WP_010701586.1">
    <property type="nucleotide sequence ID" value="NZ_CM001844.1"/>
</dbReference>